<dbReference type="PROSITE" id="PS00688">
    <property type="entry name" value="SIGMA54_INTERACT_3"/>
    <property type="match status" value="1"/>
</dbReference>
<evidence type="ECO:0000313" key="9">
    <source>
        <dbReference type="Proteomes" id="UP000189933"/>
    </source>
</evidence>
<dbReference type="Gene3D" id="3.30.450.20">
    <property type="entry name" value="PAS domain"/>
    <property type="match status" value="1"/>
</dbReference>
<dbReference type="InterPro" id="IPR000014">
    <property type="entry name" value="PAS"/>
</dbReference>
<evidence type="ECO:0000256" key="3">
    <source>
        <dbReference type="ARBA" id="ARBA00023015"/>
    </source>
</evidence>
<dbReference type="Pfam" id="PF25601">
    <property type="entry name" value="AAA_lid_14"/>
    <property type="match status" value="1"/>
</dbReference>
<evidence type="ECO:0000256" key="2">
    <source>
        <dbReference type="ARBA" id="ARBA00022840"/>
    </source>
</evidence>
<protein>
    <submittedName>
        <fullName evidence="8">Arginine utilization regulatory protein</fullName>
    </submittedName>
</protein>
<dbReference type="OrthoDB" id="9803970at2"/>
<dbReference type="Pfam" id="PF02954">
    <property type="entry name" value="HTH_8"/>
    <property type="match status" value="1"/>
</dbReference>
<dbReference type="SUPFAM" id="SSF46689">
    <property type="entry name" value="Homeodomain-like"/>
    <property type="match status" value="1"/>
</dbReference>
<keyword evidence="3" id="KW-0805">Transcription regulation</keyword>
<evidence type="ECO:0000259" key="6">
    <source>
        <dbReference type="PROSITE" id="PS50045"/>
    </source>
</evidence>
<dbReference type="GO" id="GO:0043565">
    <property type="term" value="F:sequence-specific DNA binding"/>
    <property type="evidence" value="ECO:0007669"/>
    <property type="project" value="InterPro"/>
</dbReference>
<keyword evidence="1" id="KW-0547">Nucleotide-binding</keyword>
<feature type="domain" description="PAS" evidence="7">
    <location>
        <begin position="3"/>
        <end position="54"/>
    </location>
</feature>
<dbReference type="Proteomes" id="UP000189933">
    <property type="component" value="Unassembled WGS sequence"/>
</dbReference>
<dbReference type="SUPFAM" id="SSF52540">
    <property type="entry name" value="P-loop containing nucleoside triphosphate hydrolases"/>
    <property type="match status" value="1"/>
</dbReference>
<dbReference type="CDD" id="cd00130">
    <property type="entry name" value="PAS"/>
    <property type="match status" value="1"/>
</dbReference>
<dbReference type="Gene3D" id="1.10.10.60">
    <property type="entry name" value="Homeodomain-like"/>
    <property type="match status" value="1"/>
</dbReference>
<keyword evidence="2" id="KW-0067">ATP-binding</keyword>
<dbReference type="PROSITE" id="PS50112">
    <property type="entry name" value="PAS"/>
    <property type="match status" value="1"/>
</dbReference>
<dbReference type="InterPro" id="IPR009057">
    <property type="entry name" value="Homeodomain-like_sf"/>
</dbReference>
<dbReference type="Pfam" id="PF13426">
    <property type="entry name" value="PAS_9"/>
    <property type="match status" value="1"/>
</dbReference>
<dbReference type="PROSITE" id="PS50045">
    <property type="entry name" value="SIGMA54_INTERACT_4"/>
    <property type="match status" value="1"/>
</dbReference>
<name>A0A1T4QZK5_9FIRM</name>
<dbReference type="NCBIfam" id="TIGR00229">
    <property type="entry name" value="sensory_box"/>
    <property type="match status" value="1"/>
</dbReference>
<dbReference type="Gene3D" id="1.10.8.60">
    <property type="match status" value="1"/>
</dbReference>
<gene>
    <name evidence="8" type="ORF">SAMN02745885_01849</name>
</gene>
<dbReference type="Pfam" id="PF00158">
    <property type="entry name" value="Sigma54_activat"/>
    <property type="match status" value="1"/>
</dbReference>
<dbReference type="GO" id="GO:0006355">
    <property type="term" value="P:regulation of DNA-templated transcription"/>
    <property type="evidence" value="ECO:0007669"/>
    <property type="project" value="InterPro"/>
</dbReference>
<evidence type="ECO:0000259" key="7">
    <source>
        <dbReference type="PROSITE" id="PS50112"/>
    </source>
</evidence>
<dbReference type="InterPro" id="IPR025662">
    <property type="entry name" value="Sigma_54_int_dom_ATP-bd_1"/>
</dbReference>
<dbReference type="InterPro" id="IPR002078">
    <property type="entry name" value="Sigma_54_int"/>
</dbReference>
<accession>A0A1T4QZK5</accession>
<evidence type="ECO:0000256" key="4">
    <source>
        <dbReference type="ARBA" id="ARBA00023125"/>
    </source>
</evidence>
<dbReference type="SMART" id="SM00382">
    <property type="entry name" value="AAA"/>
    <property type="match status" value="1"/>
</dbReference>
<dbReference type="EMBL" id="FUXM01000023">
    <property type="protein sequence ID" value="SKA08768.1"/>
    <property type="molecule type" value="Genomic_DNA"/>
</dbReference>
<evidence type="ECO:0000313" key="8">
    <source>
        <dbReference type="EMBL" id="SKA08768.1"/>
    </source>
</evidence>
<dbReference type="InterPro" id="IPR003593">
    <property type="entry name" value="AAA+_ATPase"/>
</dbReference>
<dbReference type="PROSITE" id="PS00676">
    <property type="entry name" value="SIGMA54_INTERACT_2"/>
    <property type="match status" value="1"/>
</dbReference>
<dbReference type="AlphaFoldDB" id="A0A1T4QZK5"/>
<dbReference type="InterPro" id="IPR025944">
    <property type="entry name" value="Sigma_54_int_dom_CS"/>
</dbReference>
<dbReference type="Gene3D" id="3.40.50.300">
    <property type="entry name" value="P-loop containing nucleotide triphosphate hydrolases"/>
    <property type="match status" value="1"/>
</dbReference>
<dbReference type="InterPro" id="IPR002197">
    <property type="entry name" value="HTH_Fis"/>
</dbReference>
<sequence length="468" mass="52390">MDYKHLLDIILSNLDEGIIVTDTQANIIFYNEPATNIAGIDPAAAIGKNILEVFPGLTEETSTFYYVLRQRQPLLNHVQHYTNYQGKQVATVTSTIPMFEDGQLVGAVEIFKDLTQVVQLSEKILALQKELAGRKNPGKARGNGTRYTFADILTHNPVLQDILHRARKVAASPSPILIYGETGTGKELLVQAIHNACPERRQHAFIAQNCAALPPTLLESLLFGTAAGSFTGAKDRPGLFELADGGTLFLDEINSLDRDLQAKLLRVLQDGVIRRIGDTMTRTVNVRVIAASNEHPLKLLQEKRLRQDLYYRLNVIFFHLPPLRERKEDIPLLAEHFIHKYRQQLKKDIQGLAPEVLELFYRHNWPGNVRELEHVIESAVNLADGPLLTQADLPREHPGLLDPAPLPQPAQPLLPLKQALQDLETRLLQTALQQAGNQLTQAARLLGIPKQTLHNKLKKYGLHPKNET</sequence>
<dbReference type="SUPFAM" id="SSF55785">
    <property type="entry name" value="PYP-like sensor domain (PAS domain)"/>
    <property type="match status" value="1"/>
</dbReference>
<dbReference type="FunFam" id="3.40.50.300:FF:000006">
    <property type="entry name" value="DNA-binding transcriptional regulator NtrC"/>
    <property type="match status" value="1"/>
</dbReference>
<dbReference type="InterPro" id="IPR025943">
    <property type="entry name" value="Sigma_54_int_dom_ATP-bd_2"/>
</dbReference>
<keyword evidence="4" id="KW-0238">DNA-binding</keyword>
<evidence type="ECO:0000256" key="1">
    <source>
        <dbReference type="ARBA" id="ARBA00022741"/>
    </source>
</evidence>
<reference evidence="9" key="1">
    <citation type="submission" date="2017-02" db="EMBL/GenBank/DDBJ databases">
        <authorList>
            <person name="Varghese N."/>
            <person name="Submissions S."/>
        </authorList>
    </citation>
    <scope>NUCLEOTIDE SEQUENCE [LARGE SCALE GENOMIC DNA]</scope>
    <source>
        <strain evidence="9">DSM 16521</strain>
    </source>
</reference>
<dbReference type="InterPro" id="IPR027417">
    <property type="entry name" value="P-loop_NTPase"/>
</dbReference>
<dbReference type="InterPro" id="IPR035965">
    <property type="entry name" value="PAS-like_dom_sf"/>
</dbReference>
<evidence type="ECO:0000256" key="5">
    <source>
        <dbReference type="ARBA" id="ARBA00023163"/>
    </source>
</evidence>
<dbReference type="CDD" id="cd00009">
    <property type="entry name" value="AAA"/>
    <property type="match status" value="1"/>
</dbReference>
<organism evidence="8 9">
    <name type="scientific">Carboxydocella sporoproducens DSM 16521</name>
    <dbReference type="NCBI Taxonomy" id="1121270"/>
    <lineage>
        <taxon>Bacteria</taxon>
        <taxon>Bacillati</taxon>
        <taxon>Bacillota</taxon>
        <taxon>Clostridia</taxon>
        <taxon>Eubacteriales</taxon>
        <taxon>Clostridiales Family XVI. Incertae Sedis</taxon>
        <taxon>Carboxydocella</taxon>
    </lineage>
</organism>
<dbReference type="PANTHER" id="PTHR32071:SF74">
    <property type="entry name" value="TRANSCRIPTIONAL ACTIVATOR ROCR"/>
    <property type="match status" value="1"/>
</dbReference>
<feature type="domain" description="Sigma-54 factor interaction" evidence="6">
    <location>
        <begin position="152"/>
        <end position="381"/>
    </location>
</feature>
<keyword evidence="5" id="KW-0804">Transcription</keyword>
<dbReference type="RefSeq" id="WP_078665884.1">
    <property type="nucleotide sequence ID" value="NZ_FUXM01000023.1"/>
</dbReference>
<dbReference type="PANTHER" id="PTHR32071">
    <property type="entry name" value="TRANSCRIPTIONAL REGULATORY PROTEIN"/>
    <property type="match status" value="1"/>
</dbReference>
<dbReference type="PROSITE" id="PS00675">
    <property type="entry name" value="SIGMA54_INTERACT_1"/>
    <property type="match status" value="1"/>
</dbReference>
<keyword evidence="9" id="KW-1185">Reference proteome</keyword>
<dbReference type="SMART" id="SM00091">
    <property type="entry name" value="PAS"/>
    <property type="match status" value="1"/>
</dbReference>
<dbReference type="GO" id="GO:0005524">
    <property type="term" value="F:ATP binding"/>
    <property type="evidence" value="ECO:0007669"/>
    <property type="project" value="UniProtKB-KW"/>
</dbReference>
<dbReference type="InterPro" id="IPR058031">
    <property type="entry name" value="AAA_lid_NorR"/>
</dbReference>
<proteinExistence type="predicted"/>
<dbReference type="PRINTS" id="PR01590">
    <property type="entry name" value="HTHFIS"/>
</dbReference>